<organism evidence="1 2">
    <name type="scientific">Kribbella sancticallisti</name>
    <dbReference type="NCBI Taxonomy" id="460087"/>
    <lineage>
        <taxon>Bacteria</taxon>
        <taxon>Bacillati</taxon>
        <taxon>Actinomycetota</taxon>
        <taxon>Actinomycetes</taxon>
        <taxon>Propionibacteriales</taxon>
        <taxon>Kribbellaceae</taxon>
        <taxon>Kribbella</taxon>
    </lineage>
</organism>
<proteinExistence type="predicted"/>
<dbReference type="RefSeq" id="WP_344210512.1">
    <property type="nucleotide sequence ID" value="NZ_BAAAOS010000007.1"/>
</dbReference>
<dbReference type="EMBL" id="BAAAOS010000007">
    <property type="protein sequence ID" value="GAA1559760.1"/>
    <property type="molecule type" value="Genomic_DNA"/>
</dbReference>
<dbReference type="Proteomes" id="UP001500393">
    <property type="component" value="Unassembled WGS sequence"/>
</dbReference>
<evidence type="ECO:0000313" key="2">
    <source>
        <dbReference type="Proteomes" id="UP001500393"/>
    </source>
</evidence>
<comment type="caution">
    <text evidence="1">The sequence shown here is derived from an EMBL/GenBank/DDBJ whole genome shotgun (WGS) entry which is preliminary data.</text>
</comment>
<evidence type="ECO:0000313" key="1">
    <source>
        <dbReference type="EMBL" id="GAA1559760.1"/>
    </source>
</evidence>
<gene>
    <name evidence="1" type="ORF">GCM10009789_11420</name>
</gene>
<protein>
    <submittedName>
        <fullName evidence="1">Uncharacterized protein</fullName>
    </submittedName>
</protein>
<reference evidence="2" key="1">
    <citation type="journal article" date="2019" name="Int. J. Syst. Evol. Microbiol.">
        <title>The Global Catalogue of Microorganisms (GCM) 10K type strain sequencing project: providing services to taxonomists for standard genome sequencing and annotation.</title>
        <authorList>
            <consortium name="The Broad Institute Genomics Platform"/>
            <consortium name="The Broad Institute Genome Sequencing Center for Infectious Disease"/>
            <person name="Wu L."/>
            <person name="Ma J."/>
        </authorList>
    </citation>
    <scope>NUCLEOTIDE SEQUENCE [LARGE SCALE GENOMIC DNA]</scope>
    <source>
        <strain evidence="2">JCM 14969</strain>
    </source>
</reference>
<accession>A0ABP4NG64</accession>
<sequence>MTQTTTAAVTKRRATRYQRLDYAVQAVFNDVLDHCETVREEAEQRLGTTDEDTIVDDPTYGEALDLFAVFFDLKSRIQGDLRTRWIGDQ</sequence>
<keyword evidence="2" id="KW-1185">Reference proteome</keyword>
<name>A0ABP4NG64_9ACTN</name>